<evidence type="ECO:0000313" key="1">
    <source>
        <dbReference type="EMBL" id="RRQ49567.1"/>
    </source>
</evidence>
<proteinExistence type="predicted"/>
<comment type="caution">
    <text evidence="1">The sequence shown here is derived from an EMBL/GenBank/DDBJ whole genome shotgun (WGS) entry which is preliminary data.</text>
</comment>
<gene>
    <name evidence="1" type="ORF">DZC72_02905</name>
</gene>
<protein>
    <submittedName>
        <fullName evidence="1">Cadherin repeat domain-containing protein</fullName>
    </submittedName>
</protein>
<sequence length="337" mass="36043">MRWTTKNSFISSNSKTYQSKTIMRHFFKSNIFILLTIVLHISCSSDDGTVVVNLQDLTVSLDENPANGDAVGTVQSDAPTANFSITSQTPAGALGIDATTGELTVSNTSIFDFETNPVITASVTADNAANPAIITIDLNDLFESSAPGNTNTEFVIGSDAYVTPKAYLLVDDASLDGEYDREFTFVFTDGDIIEDAANEIAFETTTTVFTKVTCNLVFTSPTLAATPFFVWDPQTNPNGFVSIVMSGNNYSRYGVSSFTNTLSVGSQTFGQPADGTLLNHTALPQGSGPTNLLTINARTFDLNAMTGTIDCSYSYVDDNGETVTGVFVGNYEILTAF</sequence>
<reference evidence="2" key="1">
    <citation type="submission" date="2018-12" db="EMBL/GenBank/DDBJ databases">
        <title>Maribacter lutimaris sp. nov., isolated from marine sediment.</title>
        <authorList>
            <person name="Kim K.K."/>
        </authorList>
    </citation>
    <scope>NUCLEOTIDE SEQUENCE [LARGE SCALE GENOMIC DNA]</scope>
    <source>
        <strain evidence="2">PoM-212</strain>
    </source>
</reference>
<dbReference type="CDD" id="cd11304">
    <property type="entry name" value="Cadherin_repeat"/>
    <property type="match status" value="1"/>
</dbReference>
<organism evidence="1 2">
    <name type="scientific">Maribacter algicola</name>
    <dbReference type="NCBI Taxonomy" id="2498892"/>
    <lineage>
        <taxon>Bacteria</taxon>
        <taxon>Pseudomonadati</taxon>
        <taxon>Bacteroidota</taxon>
        <taxon>Flavobacteriia</taxon>
        <taxon>Flavobacteriales</taxon>
        <taxon>Flavobacteriaceae</taxon>
        <taxon>Maribacter</taxon>
    </lineage>
</organism>
<dbReference type="EMBL" id="QUSX01000001">
    <property type="protein sequence ID" value="RRQ49567.1"/>
    <property type="molecule type" value="Genomic_DNA"/>
</dbReference>
<name>A0A3R8R0X7_9FLAO</name>
<dbReference type="Gene3D" id="2.60.40.60">
    <property type="entry name" value="Cadherins"/>
    <property type="match status" value="1"/>
</dbReference>
<dbReference type="AlphaFoldDB" id="A0A3R8R0X7"/>
<accession>A0A3R8R0X7</accession>
<keyword evidence="2" id="KW-1185">Reference proteome</keyword>
<dbReference type="InterPro" id="IPR015919">
    <property type="entry name" value="Cadherin-like_sf"/>
</dbReference>
<dbReference type="GO" id="GO:0016020">
    <property type="term" value="C:membrane"/>
    <property type="evidence" value="ECO:0007669"/>
    <property type="project" value="InterPro"/>
</dbReference>
<dbReference type="GO" id="GO:0005509">
    <property type="term" value="F:calcium ion binding"/>
    <property type="evidence" value="ECO:0007669"/>
    <property type="project" value="InterPro"/>
</dbReference>
<dbReference type="SUPFAM" id="SSF49313">
    <property type="entry name" value="Cadherin-like"/>
    <property type="match status" value="1"/>
</dbReference>
<evidence type="ECO:0000313" key="2">
    <source>
        <dbReference type="Proteomes" id="UP000286990"/>
    </source>
</evidence>
<dbReference type="Proteomes" id="UP000286990">
    <property type="component" value="Unassembled WGS sequence"/>
</dbReference>